<organism evidence="1">
    <name type="scientific">bioreactor metagenome</name>
    <dbReference type="NCBI Taxonomy" id="1076179"/>
    <lineage>
        <taxon>unclassified sequences</taxon>
        <taxon>metagenomes</taxon>
        <taxon>ecological metagenomes</taxon>
    </lineage>
</organism>
<name>A0A644WG16_9ZZZZ</name>
<comment type="caution">
    <text evidence="1">The sequence shown here is derived from an EMBL/GenBank/DDBJ whole genome shotgun (WGS) entry which is preliminary data.</text>
</comment>
<evidence type="ECO:0000313" key="1">
    <source>
        <dbReference type="EMBL" id="MPM01254.1"/>
    </source>
</evidence>
<dbReference type="AlphaFoldDB" id="A0A644WG16"/>
<protein>
    <submittedName>
        <fullName evidence="1">Uncharacterized protein</fullName>
    </submittedName>
</protein>
<dbReference type="EMBL" id="VSSQ01000784">
    <property type="protein sequence ID" value="MPM01254.1"/>
    <property type="molecule type" value="Genomic_DNA"/>
</dbReference>
<reference evidence="1" key="1">
    <citation type="submission" date="2019-08" db="EMBL/GenBank/DDBJ databases">
        <authorList>
            <person name="Kucharzyk K."/>
            <person name="Murdoch R.W."/>
            <person name="Higgins S."/>
            <person name="Loffler F."/>
        </authorList>
    </citation>
    <scope>NUCLEOTIDE SEQUENCE</scope>
</reference>
<gene>
    <name evidence="1" type="ORF">SDC9_47493</name>
</gene>
<accession>A0A644WG16</accession>
<proteinExistence type="predicted"/>
<sequence>MLSFLFCLFIEKLFNISLKKNIRRLSIIKNIYANKFLFVELI</sequence>